<sequence>MSGKFSGDGWAAGPDGMKLWGLYGAAGLFLVAEGHVLLQHRAAWTNQGDTWGVPGGARERGESAADAALRETFEECGVPAASVTVRRSLVTAGPFEGDGWTYTTVLAGASRRLPVVANEESQELRWVPLAGDAVEQLDLLPAFRAALPGLRDAVAELGL</sequence>
<dbReference type="SUPFAM" id="SSF55811">
    <property type="entry name" value="Nudix"/>
    <property type="match status" value="1"/>
</dbReference>
<dbReference type="RefSeq" id="WP_066492968.1">
    <property type="nucleotide sequence ID" value="NZ_JADPQA010000001.1"/>
</dbReference>
<accession>A0A540R5Q0</accession>
<keyword evidence="8" id="KW-1185">Reference proteome</keyword>
<dbReference type="AlphaFoldDB" id="A0A540R5Q0"/>
<dbReference type="InterPro" id="IPR020084">
    <property type="entry name" value="NUDIX_hydrolase_CS"/>
</dbReference>
<comment type="caution">
    <text evidence="7">The sequence shown here is derived from an EMBL/GenBank/DDBJ whole genome shotgun (WGS) entry which is preliminary data.</text>
</comment>
<dbReference type="PROSITE" id="PS00893">
    <property type="entry name" value="NUDIX_BOX"/>
    <property type="match status" value="1"/>
</dbReference>
<dbReference type="Proteomes" id="UP000318080">
    <property type="component" value="Unassembled WGS sequence"/>
</dbReference>
<name>A0A540R5Q0_9CORY</name>
<evidence type="ECO:0000256" key="4">
    <source>
        <dbReference type="RuleBase" id="RU003476"/>
    </source>
</evidence>
<feature type="domain" description="Nudix hydrolase" evidence="6">
    <location>
        <begin position="21"/>
        <end position="152"/>
    </location>
</feature>
<dbReference type="InterPro" id="IPR015797">
    <property type="entry name" value="NUDIX_hydrolase-like_dom_sf"/>
</dbReference>
<organism evidence="7 8">
    <name type="scientific">Corynebacterium phoceense</name>
    <dbReference type="NCBI Taxonomy" id="1686286"/>
    <lineage>
        <taxon>Bacteria</taxon>
        <taxon>Bacillati</taxon>
        <taxon>Actinomycetota</taxon>
        <taxon>Actinomycetes</taxon>
        <taxon>Mycobacteriales</taxon>
        <taxon>Corynebacteriaceae</taxon>
        <taxon>Corynebacterium</taxon>
    </lineage>
</organism>
<evidence type="ECO:0000313" key="8">
    <source>
        <dbReference type="Proteomes" id="UP000318080"/>
    </source>
</evidence>
<dbReference type="PANTHER" id="PTHR43046:SF2">
    <property type="entry name" value="8-OXO-DGTP DIPHOSPHATASE-RELATED"/>
    <property type="match status" value="1"/>
</dbReference>
<evidence type="ECO:0000313" key="7">
    <source>
        <dbReference type="EMBL" id="TQE43075.1"/>
    </source>
</evidence>
<dbReference type="PANTHER" id="PTHR43046">
    <property type="entry name" value="GDP-MANNOSE MANNOSYL HYDROLASE"/>
    <property type="match status" value="1"/>
</dbReference>
<evidence type="ECO:0000256" key="2">
    <source>
        <dbReference type="ARBA" id="ARBA00005582"/>
    </source>
</evidence>
<proteinExistence type="inferred from homology"/>
<dbReference type="GO" id="GO:0016787">
    <property type="term" value="F:hydrolase activity"/>
    <property type="evidence" value="ECO:0007669"/>
    <property type="project" value="UniProtKB-KW"/>
</dbReference>
<keyword evidence="5" id="KW-0812">Transmembrane</keyword>
<dbReference type="EMBL" id="VHIR01000013">
    <property type="protein sequence ID" value="TQE43075.1"/>
    <property type="molecule type" value="Genomic_DNA"/>
</dbReference>
<protein>
    <submittedName>
        <fullName evidence="7">NUDIX hydrolase</fullName>
    </submittedName>
</protein>
<gene>
    <name evidence="7" type="ORF">EJK80_09385</name>
</gene>
<evidence type="ECO:0000256" key="3">
    <source>
        <dbReference type="ARBA" id="ARBA00022801"/>
    </source>
</evidence>
<evidence type="ECO:0000256" key="1">
    <source>
        <dbReference type="ARBA" id="ARBA00001946"/>
    </source>
</evidence>
<dbReference type="InterPro" id="IPR020476">
    <property type="entry name" value="Nudix_hydrolase"/>
</dbReference>
<comment type="cofactor">
    <cofactor evidence="1">
        <name>Mg(2+)</name>
        <dbReference type="ChEBI" id="CHEBI:18420"/>
    </cofactor>
</comment>
<reference evidence="7 8" key="1">
    <citation type="submission" date="2019-06" db="EMBL/GenBank/DDBJ databases">
        <title>Draft genome of C. phoceense Strain 272.</title>
        <authorList>
            <person name="Pacheco L.G.C."/>
            <person name="Barberis C.M."/>
            <person name="Almuzara M.N."/>
            <person name="Traglia G.M."/>
            <person name="Santos C.S."/>
            <person name="Rocha D.J.P.G."/>
            <person name="Aguiar E.R.G.R."/>
            <person name="Vay C.A."/>
        </authorList>
    </citation>
    <scope>NUCLEOTIDE SEQUENCE [LARGE SCALE GENOMIC DNA]</scope>
    <source>
        <strain evidence="7 8">272</strain>
    </source>
</reference>
<dbReference type="InterPro" id="IPR000086">
    <property type="entry name" value="NUDIX_hydrolase_dom"/>
</dbReference>
<feature type="transmembrane region" description="Helical" evidence="5">
    <location>
        <begin position="20"/>
        <end position="38"/>
    </location>
</feature>
<keyword evidence="3 4" id="KW-0378">Hydrolase</keyword>
<keyword evidence="5" id="KW-1133">Transmembrane helix</keyword>
<keyword evidence="5" id="KW-0472">Membrane</keyword>
<evidence type="ECO:0000259" key="6">
    <source>
        <dbReference type="PROSITE" id="PS51462"/>
    </source>
</evidence>
<dbReference type="PROSITE" id="PS51462">
    <property type="entry name" value="NUDIX"/>
    <property type="match status" value="1"/>
</dbReference>
<comment type="similarity">
    <text evidence="2 4">Belongs to the Nudix hydrolase family.</text>
</comment>
<evidence type="ECO:0000256" key="5">
    <source>
        <dbReference type="SAM" id="Phobius"/>
    </source>
</evidence>
<dbReference type="PRINTS" id="PR00502">
    <property type="entry name" value="NUDIXFAMILY"/>
</dbReference>
<dbReference type="Gene3D" id="3.90.79.10">
    <property type="entry name" value="Nucleoside Triphosphate Pyrophosphohydrolase"/>
    <property type="match status" value="1"/>
</dbReference>
<dbReference type="Pfam" id="PF00293">
    <property type="entry name" value="NUDIX"/>
    <property type="match status" value="1"/>
</dbReference>